<dbReference type="InterPro" id="IPR011650">
    <property type="entry name" value="Peptidase_M20_dimer"/>
</dbReference>
<evidence type="ECO:0000313" key="4">
    <source>
        <dbReference type="Proteomes" id="UP000824250"/>
    </source>
</evidence>
<feature type="binding site" evidence="1">
    <location>
        <position position="149"/>
    </location>
    <ligand>
        <name>Mn(2+)</name>
        <dbReference type="ChEBI" id="CHEBI:29035"/>
        <label>2</label>
    </ligand>
</feature>
<protein>
    <submittedName>
        <fullName evidence="3">Amidohydrolase</fullName>
    </submittedName>
</protein>
<dbReference type="EMBL" id="DVGC01000006">
    <property type="protein sequence ID" value="HIR04620.1"/>
    <property type="molecule type" value="Genomic_DNA"/>
</dbReference>
<keyword evidence="1" id="KW-0479">Metal-binding</keyword>
<dbReference type="NCBIfam" id="TIGR01891">
    <property type="entry name" value="amidohydrolases"/>
    <property type="match status" value="1"/>
</dbReference>
<reference evidence="3" key="1">
    <citation type="submission" date="2020-10" db="EMBL/GenBank/DDBJ databases">
        <authorList>
            <person name="Gilroy R."/>
        </authorList>
    </citation>
    <scope>NUCLEOTIDE SEQUENCE</scope>
    <source>
        <strain evidence="3">CHK180-2868</strain>
    </source>
</reference>
<reference evidence="3" key="2">
    <citation type="journal article" date="2021" name="PeerJ">
        <title>Extensive microbial diversity within the chicken gut microbiome revealed by metagenomics and culture.</title>
        <authorList>
            <person name="Gilroy R."/>
            <person name="Ravi A."/>
            <person name="Getino M."/>
            <person name="Pursley I."/>
            <person name="Horton D.L."/>
            <person name="Alikhan N.F."/>
            <person name="Baker D."/>
            <person name="Gharbi K."/>
            <person name="Hall N."/>
            <person name="Watson M."/>
            <person name="Adriaenssens E.M."/>
            <person name="Foster-Nyarko E."/>
            <person name="Jarju S."/>
            <person name="Secka A."/>
            <person name="Antonio M."/>
            <person name="Oren A."/>
            <person name="Chaudhuri R.R."/>
            <person name="La Ragione R."/>
            <person name="Hildebrand F."/>
            <person name="Pallen M.J."/>
        </authorList>
    </citation>
    <scope>NUCLEOTIDE SEQUENCE</scope>
    <source>
        <strain evidence="3">CHK180-2868</strain>
    </source>
</reference>
<dbReference type="Gene3D" id="3.30.70.360">
    <property type="match status" value="1"/>
</dbReference>
<dbReference type="InterPro" id="IPR017439">
    <property type="entry name" value="Amidohydrolase"/>
</dbReference>
<organism evidence="3 4">
    <name type="scientific">Candidatus Copromonas faecavium</name>
    <name type="common">nom. illeg.</name>
    <dbReference type="NCBI Taxonomy" id="2840740"/>
    <lineage>
        <taxon>Bacteria</taxon>
        <taxon>Bacillati</taxon>
        <taxon>Bacillota</taxon>
        <taxon>Clostridia</taxon>
        <taxon>Lachnospirales</taxon>
        <taxon>Lachnospiraceae</taxon>
        <taxon>Candidatus Copromonas (nom. illeg.)</taxon>
    </lineage>
</organism>
<dbReference type="InterPro" id="IPR036264">
    <property type="entry name" value="Bact_exopeptidase_dim_dom"/>
</dbReference>
<feature type="binding site" evidence="1">
    <location>
        <position position="183"/>
    </location>
    <ligand>
        <name>Mn(2+)</name>
        <dbReference type="ChEBI" id="CHEBI:29035"/>
        <label>2</label>
    </ligand>
</feature>
<dbReference type="Pfam" id="PF01546">
    <property type="entry name" value="Peptidase_M20"/>
    <property type="match status" value="1"/>
</dbReference>
<dbReference type="InterPro" id="IPR052030">
    <property type="entry name" value="Peptidase_M20/M20A_hydrolases"/>
</dbReference>
<dbReference type="GO" id="GO:0016805">
    <property type="term" value="F:dipeptidase activity"/>
    <property type="evidence" value="ECO:0007669"/>
    <property type="project" value="TreeGrafter"/>
</dbReference>
<dbReference type="Pfam" id="PF07687">
    <property type="entry name" value="M20_dimer"/>
    <property type="match status" value="1"/>
</dbReference>
<accession>A0A9D1D4A5</accession>
<dbReference type="GO" id="GO:0005737">
    <property type="term" value="C:cytoplasm"/>
    <property type="evidence" value="ECO:0007669"/>
    <property type="project" value="TreeGrafter"/>
</dbReference>
<dbReference type="InterPro" id="IPR002933">
    <property type="entry name" value="Peptidase_M20"/>
</dbReference>
<dbReference type="GO" id="GO:0046872">
    <property type="term" value="F:metal ion binding"/>
    <property type="evidence" value="ECO:0007669"/>
    <property type="project" value="UniProtKB-KW"/>
</dbReference>
<dbReference type="PANTHER" id="PTHR30575">
    <property type="entry name" value="PEPTIDASE M20"/>
    <property type="match status" value="1"/>
</dbReference>
<feature type="domain" description="Peptidase M20 dimerisation" evidence="2">
    <location>
        <begin position="225"/>
        <end position="318"/>
    </location>
</feature>
<dbReference type="SUPFAM" id="SSF53187">
    <property type="entry name" value="Zn-dependent exopeptidases"/>
    <property type="match status" value="1"/>
</dbReference>
<feature type="binding site" evidence="1">
    <location>
        <position position="405"/>
    </location>
    <ligand>
        <name>Mn(2+)</name>
        <dbReference type="ChEBI" id="CHEBI:29035"/>
        <label>2</label>
    </ligand>
</feature>
<evidence type="ECO:0000259" key="2">
    <source>
        <dbReference type="Pfam" id="PF07687"/>
    </source>
</evidence>
<feature type="binding site" evidence="1">
    <location>
        <position position="207"/>
    </location>
    <ligand>
        <name>Mn(2+)</name>
        <dbReference type="ChEBI" id="CHEBI:29035"/>
        <label>2</label>
    </ligand>
</feature>
<dbReference type="Proteomes" id="UP000824250">
    <property type="component" value="Unassembled WGS sequence"/>
</dbReference>
<comment type="cofactor">
    <cofactor evidence="1">
        <name>Mn(2+)</name>
        <dbReference type="ChEBI" id="CHEBI:29035"/>
    </cofactor>
    <text evidence="1">The Mn(2+) ion enhances activity.</text>
</comment>
<feature type="binding site" evidence="1">
    <location>
        <position position="147"/>
    </location>
    <ligand>
        <name>Mn(2+)</name>
        <dbReference type="ChEBI" id="CHEBI:29035"/>
        <label>2</label>
    </ligand>
</feature>
<dbReference type="AlphaFoldDB" id="A0A9D1D4A5"/>
<dbReference type="GO" id="GO:0071713">
    <property type="term" value="F:para-aminobenzoyl-glutamate hydrolase activity"/>
    <property type="evidence" value="ECO:0007669"/>
    <property type="project" value="TreeGrafter"/>
</dbReference>
<sequence>MDFSRLSEGWEEELIQFRRQRHQHPENAWTEFLTTSEIIKKLEEYEIPYLFGRQVHTKGERYGVPSEEVLQACMERAVSEGADPKLVEQMRGGYTGVVGILDTGKPGPVTAMRFDIDCNDVGECQDSSHFPAREGFASMHPNLMHACGHDVHTAIGIGMARFLSLYRDQLCGTIKLIFQAAEEGARGGESMAASGLLEDVDYLFGGHVADMTSHLGEFAASTINGSISYKVDLIFKGLSAHAGMAPEKGKNALAAAASAILNLLAISRHSGGRTRVNVGACTAGPGRNVIPDYALLKAEVRGLTEELNEYMFQRMLTVSRAAAEMYDCEFSYRIMGHSIDAPCDKEMVDLAYEAAKETEGVTLMNPSHDMLGGGEDVTFMMREVQKHGGKATFMWLGCDSTAPNHNSCFSITEDVIPLTVRLFGTMVMKLNGIL</sequence>
<dbReference type="SUPFAM" id="SSF55031">
    <property type="entry name" value="Bacterial exopeptidase dimerisation domain"/>
    <property type="match status" value="1"/>
</dbReference>
<proteinExistence type="predicted"/>
<evidence type="ECO:0000256" key="1">
    <source>
        <dbReference type="PIRSR" id="PIRSR005962-1"/>
    </source>
</evidence>
<dbReference type="GO" id="GO:0046657">
    <property type="term" value="P:folic acid catabolic process"/>
    <property type="evidence" value="ECO:0007669"/>
    <property type="project" value="TreeGrafter"/>
</dbReference>
<name>A0A9D1D4A5_9FIRM</name>
<dbReference type="PANTHER" id="PTHR30575:SF3">
    <property type="entry name" value="PEPTIDASE M20 DIMERISATION DOMAIN-CONTAINING PROTEIN"/>
    <property type="match status" value="1"/>
</dbReference>
<evidence type="ECO:0000313" key="3">
    <source>
        <dbReference type="EMBL" id="HIR04620.1"/>
    </source>
</evidence>
<dbReference type="Gene3D" id="3.40.630.10">
    <property type="entry name" value="Zn peptidases"/>
    <property type="match status" value="2"/>
</dbReference>
<comment type="caution">
    <text evidence="3">The sequence shown here is derived from an EMBL/GenBank/DDBJ whole genome shotgun (WGS) entry which is preliminary data.</text>
</comment>
<keyword evidence="1" id="KW-0464">Manganese</keyword>
<gene>
    <name evidence="3" type="ORF">IAB28_01445</name>
</gene>
<dbReference type="PIRSF" id="PIRSF005962">
    <property type="entry name" value="Pept_M20D_amidohydro"/>
    <property type="match status" value="1"/>
</dbReference>